<keyword evidence="1" id="KW-0479">Metal-binding</keyword>
<dbReference type="EMBL" id="LSSM01001062">
    <property type="protein sequence ID" value="OMJ27336.1"/>
    <property type="molecule type" value="Genomic_DNA"/>
</dbReference>
<keyword evidence="3" id="KW-0067">ATP-binding</keyword>
<dbReference type="InterPro" id="IPR027417">
    <property type="entry name" value="P-loop_NTPase"/>
</dbReference>
<gene>
    <name evidence="6" type="ORF">AYI69_g3235</name>
</gene>
<dbReference type="InterPro" id="IPR000808">
    <property type="entry name" value="Mrp-like_CS"/>
</dbReference>
<dbReference type="GO" id="GO:0140663">
    <property type="term" value="F:ATP-dependent FeS chaperone activity"/>
    <property type="evidence" value="ECO:0007669"/>
    <property type="project" value="InterPro"/>
</dbReference>
<dbReference type="PANTHER" id="PTHR23264">
    <property type="entry name" value="NUCLEOTIDE-BINDING PROTEIN NBP35 YEAST -RELATED"/>
    <property type="match status" value="1"/>
</dbReference>
<keyword evidence="4" id="KW-0408">Iron</keyword>
<evidence type="ECO:0000256" key="1">
    <source>
        <dbReference type="ARBA" id="ARBA00022723"/>
    </source>
</evidence>
<accession>A0A1R1YKT6</accession>
<comment type="caution">
    <text evidence="6">The sequence shown here is derived from an EMBL/GenBank/DDBJ whole genome shotgun (WGS) entry which is preliminary data.</text>
</comment>
<dbReference type="GO" id="GO:0005524">
    <property type="term" value="F:ATP binding"/>
    <property type="evidence" value="ECO:0007669"/>
    <property type="project" value="UniProtKB-KW"/>
</dbReference>
<dbReference type="Pfam" id="PF10609">
    <property type="entry name" value="ParA"/>
    <property type="match status" value="2"/>
</dbReference>
<dbReference type="SUPFAM" id="SSF52540">
    <property type="entry name" value="P-loop containing nucleoside triphosphate hydrolases"/>
    <property type="match status" value="1"/>
</dbReference>
<dbReference type="GO" id="GO:0051536">
    <property type="term" value="F:iron-sulfur cluster binding"/>
    <property type="evidence" value="ECO:0007669"/>
    <property type="project" value="UniProtKB-KW"/>
</dbReference>
<dbReference type="GO" id="GO:0005829">
    <property type="term" value="C:cytosol"/>
    <property type="evidence" value="ECO:0007669"/>
    <property type="project" value="TreeGrafter"/>
</dbReference>
<proteinExistence type="predicted"/>
<sequence length="254" mass="27108">MSEVQEFSQLSRVKHIVLILSGKGGVGKSSVTIQVAMGLKQLGKRVGILDIDLCGPSIPKMLGLEDYKIHQSSSGWVPVYVDQEKTFGVMSLGFLLPGKNSSVVWRGPKKSNVHWGDIDYLLVDTPPGTSDEHLSIVEYLQGKVNLPILGVVENMSGYVCTHCAECTNIFSSGGGSKLCDKYNVDFLGSIPIDPSLAVLLDSCSTATNGHQADAAAAIAPNLDRASAFLSKYESSPLNTKFSAIAKCVDSNLTN</sequence>
<keyword evidence="2" id="KW-0547">Nucleotide-binding</keyword>
<dbReference type="CDD" id="cd02037">
    <property type="entry name" value="Mrp_NBP35"/>
    <property type="match status" value="1"/>
</dbReference>
<name>A0A1R1YKT6_9FUNG</name>
<dbReference type="Proteomes" id="UP000187429">
    <property type="component" value="Unassembled WGS sequence"/>
</dbReference>
<dbReference type="PANTHER" id="PTHR23264:SF19">
    <property type="entry name" value="CYTOSOLIC FE-S CLUSTER ASSEMBLY FACTOR NUBP2"/>
    <property type="match status" value="1"/>
</dbReference>
<organism evidence="6 7">
    <name type="scientific">Smittium culicis</name>
    <dbReference type="NCBI Taxonomy" id="133412"/>
    <lineage>
        <taxon>Eukaryota</taxon>
        <taxon>Fungi</taxon>
        <taxon>Fungi incertae sedis</taxon>
        <taxon>Zoopagomycota</taxon>
        <taxon>Kickxellomycotina</taxon>
        <taxon>Harpellomycetes</taxon>
        <taxon>Harpellales</taxon>
        <taxon>Legeriomycetaceae</taxon>
        <taxon>Smittium</taxon>
    </lineage>
</organism>
<dbReference type="GO" id="GO:0016226">
    <property type="term" value="P:iron-sulfur cluster assembly"/>
    <property type="evidence" value="ECO:0007669"/>
    <property type="project" value="InterPro"/>
</dbReference>
<evidence type="ECO:0000256" key="2">
    <source>
        <dbReference type="ARBA" id="ARBA00022741"/>
    </source>
</evidence>
<keyword evidence="5" id="KW-0411">Iron-sulfur</keyword>
<evidence type="ECO:0000256" key="4">
    <source>
        <dbReference type="ARBA" id="ARBA00023004"/>
    </source>
</evidence>
<dbReference type="Gene3D" id="3.40.50.300">
    <property type="entry name" value="P-loop containing nucleotide triphosphate hydrolases"/>
    <property type="match status" value="1"/>
</dbReference>
<dbReference type="InterPro" id="IPR019591">
    <property type="entry name" value="Mrp/NBP35_ATP-bd"/>
</dbReference>
<keyword evidence="7" id="KW-1185">Reference proteome</keyword>
<evidence type="ECO:0000313" key="6">
    <source>
        <dbReference type="EMBL" id="OMJ27336.1"/>
    </source>
</evidence>
<dbReference type="PROSITE" id="PS01215">
    <property type="entry name" value="MRP"/>
    <property type="match status" value="1"/>
</dbReference>
<dbReference type="InterPro" id="IPR033756">
    <property type="entry name" value="YlxH/NBP35"/>
</dbReference>
<evidence type="ECO:0000256" key="3">
    <source>
        <dbReference type="ARBA" id="ARBA00022840"/>
    </source>
</evidence>
<evidence type="ECO:0000256" key="5">
    <source>
        <dbReference type="ARBA" id="ARBA00023014"/>
    </source>
</evidence>
<dbReference type="AlphaFoldDB" id="A0A1R1YKT6"/>
<protein>
    <submittedName>
        <fullName evidence="6">Cytosolic Fe-S cluster assembly factor CFD1</fullName>
    </submittedName>
</protein>
<evidence type="ECO:0000313" key="7">
    <source>
        <dbReference type="Proteomes" id="UP000187429"/>
    </source>
</evidence>
<reference evidence="7" key="1">
    <citation type="submission" date="2017-01" db="EMBL/GenBank/DDBJ databases">
        <authorList>
            <person name="Wang Y."/>
            <person name="White M."/>
            <person name="Kvist S."/>
            <person name="Moncalvo J.-M."/>
        </authorList>
    </citation>
    <scope>NUCLEOTIDE SEQUENCE [LARGE SCALE GENOMIC DNA]</scope>
    <source>
        <strain evidence="7">ID-206-W2</strain>
    </source>
</reference>
<dbReference type="GO" id="GO:0046872">
    <property type="term" value="F:metal ion binding"/>
    <property type="evidence" value="ECO:0007669"/>
    <property type="project" value="UniProtKB-KW"/>
</dbReference>
<dbReference type="OrthoDB" id="1741334at2759"/>